<evidence type="ECO:0000259" key="6">
    <source>
        <dbReference type="PROSITE" id="PS52004"/>
    </source>
</evidence>
<dbReference type="Pfam" id="PF22621">
    <property type="entry name" value="CurL-like_PKS_C"/>
    <property type="match status" value="1"/>
</dbReference>
<dbReference type="InterPro" id="IPR014030">
    <property type="entry name" value="Ketoacyl_synth_N"/>
</dbReference>
<dbReference type="InterPro" id="IPR000873">
    <property type="entry name" value="AMP-dep_synth/lig_dom"/>
</dbReference>
<dbReference type="CDD" id="cd00833">
    <property type="entry name" value="PKS"/>
    <property type="match status" value="1"/>
</dbReference>
<dbReference type="Pfam" id="PF00698">
    <property type="entry name" value="Acyl_transf_1"/>
    <property type="match status" value="1"/>
</dbReference>
<dbReference type="SUPFAM" id="SSF52151">
    <property type="entry name" value="FabD/lysophospholipase-like"/>
    <property type="match status" value="1"/>
</dbReference>
<dbReference type="Gene3D" id="1.10.1200.10">
    <property type="entry name" value="ACP-like"/>
    <property type="match status" value="2"/>
</dbReference>
<dbReference type="GO" id="GO:0004312">
    <property type="term" value="F:fatty acid synthase activity"/>
    <property type="evidence" value="ECO:0007669"/>
    <property type="project" value="TreeGrafter"/>
</dbReference>
<keyword evidence="8" id="KW-1185">Reference proteome</keyword>
<evidence type="ECO:0008006" key="9">
    <source>
        <dbReference type="Google" id="ProtNLM"/>
    </source>
</evidence>
<dbReference type="InterPro" id="IPR036736">
    <property type="entry name" value="ACP-like_sf"/>
</dbReference>
<comment type="caution">
    <text evidence="7">The sequence shown here is derived from an EMBL/GenBank/DDBJ whole genome shotgun (WGS) entry which is preliminary data.</text>
</comment>
<dbReference type="GO" id="GO:0006633">
    <property type="term" value="P:fatty acid biosynthetic process"/>
    <property type="evidence" value="ECO:0007669"/>
    <property type="project" value="TreeGrafter"/>
</dbReference>
<sequence>MASLNGADPAATSLLEVFIDVAENPATAGRNVLECGQHTWTYASLDAISTCLADELRLPGGTPRIAVVGENHPYVFALMLAVWKLGGIFIPIDAHVPAALLAGMIKLVKPTHLFLSASDISNISRATEWNDLRIVTFGVEDCTIPSLNKKYANSMDNRSARTLPNPDQPCLYLFTSSASSPNNLKPVPFTHRSILRGCRSKLEWWRRIQPNRNIDGIRVLGWAPWSHVLSYMQDIGTGAFLNAGCYVFVSVPSSYQSSVVSTDLISTVADAIINRNVTAFACLPFVVSGLKELCEGTFSEKTSLLRALCNMAMFECGGAALGREVTDWIADNEIPLMVGVGMTETAGAIFAGRAQDSLGGLSSQGLIADAQFLLIGSEGKDEGELVIKSKLLPRGYINYDDGSFSVDEEGLVEFKTGDRYRRTDDSKYVWLGRTIDFIQMASGEYFDPRPIEKVLRSSNLLRNACLIGDKFLRGASSAVCAIVELADTESTGDMTAAKFQIAQILAPINRDLPPALRIALSSVLILDPSQTIPQTKKGEVFRKQIEESFGPAIRRMQNSATYSVRDTPLEQVDSNVASIVGNVLGVSDDDMLASMSFAELGMTSLLATRIANALNDYLNGQIILPSNICYVHLDIPSLASALRELLDVSTKSRKHEETPNQLPLATAEEIVIVGRAFRLPGKVDTEDALWDALTGNNDSIIAAIPPNRWEHRSFFPDDICFNKAGLVDTASYDFGFFGVTATEAYYISPTMRLALEVAFEALENANVPVSDVKGSKMGVFVATKDDGFETLLNAAHGYDGYTRFYGTGRAPSTASGRISYLLDIHGPSLTIDTACSGGLVCIDQAVNYLQTGAAEMALVCSSNTHCWPGSFMFLTAQGMVSPNSRCAAFTSEADGYVPSEGAVAFILKTRSAAERDNDRIFATIKATEVAHNGRSQGLAAPNVKSQAALHRSILKKARLDPGDVNFIETHGTGTSLGDLCEIQGINEAFTSRQPRPTGPLVVSASKSTLGHTEPSAGLVGILSTLLSFEKGVVPGLVHLREDNANRLLDRSSVPLLLPSESATIQGDKPHRAVVMSYGFSGTLADIVLESAEKPAQPSHTGPMIFTVSAKTAGALTAYVEHYLGFLRKADPRMFHMICYTSCVGREHYKYRFACVATDMDDLVRQMELRALAPRQQRQSRGSLAFAFPGQGTQFFGMAAELGATYSEFRGFIEEFGRQAQALCGSPIDQILLGNTAETQDNVRSDVDQICIFVYQYSMCRWMNELGIEAESVLGHSLGEITAAVVAGVLSFEVGLDLVVTRAQLLRPSPDNPTGMAALACSGAGVQPVLEALDNHQLYVSVFNGPQSICVSGSSNGIEQLVVAAKEQNIKATRLRVDQGFHSRCVDSAIPGLHSWSERNWKSFRPLRMTLYSTLLGVSIHKGQMVDMEHWVSHARKPVLFTQAAAALREDRSIATVIDIGPQMVISSLLLLNGQSGGSVVSAAAKKGESQEITFLRALATLFQDHRVTPDFRRLFSQRRGSSPLQTTDIPTYPFQRVRCYPSYIPSRFREGSMSARIPQELDSEKPNLTKESVVNINAHQLRESLMGCVRDVLEFSPDEDLDDSEPLIFYGVDSIMFANLRKKIDMSYGLNLSILFWSDAFPIASMIINLVEQYAEK</sequence>
<dbReference type="Pfam" id="PF23562">
    <property type="entry name" value="AMP-binding_C_3"/>
    <property type="match status" value="1"/>
</dbReference>
<dbReference type="Pfam" id="PF00501">
    <property type="entry name" value="AMP-binding"/>
    <property type="match status" value="1"/>
</dbReference>
<evidence type="ECO:0000259" key="5">
    <source>
        <dbReference type="PROSITE" id="PS50075"/>
    </source>
</evidence>
<dbReference type="Pfam" id="PF02801">
    <property type="entry name" value="Ketoacyl-synt_C"/>
    <property type="match status" value="1"/>
</dbReference>
<feature type="domain" description="Ketosynthase family 3 (KS3)" evidence="6">
    <location>
        <begin position="667"/>
        <end position="1090"/>
    </location>
</feature>
<gene>
    <name evidence="7" type="ORF">B0H16DRAFT_151160</name>
</gene>
<dbReference type="SUPFAM" id="SSF47336">
    <property type="entry name" value="ACP-like"/>
    <property type="match status" value="2"/>
</dbReference>
<reference evidence="7" key="1">
    <citation type="submission" date="2023-03" db="EMBL/GenBank/DDBJ databases">
        <title>Massive genome expansion in bonnet fungi (Mycena s.s.) driven by repeated elements and novel gene families across ecological guilds.</title>
        <authorList>
            <consortium name="Lawrence Berkeley National Laboratory"/>
            <person name="Harder C.B."/>
            <person name="Miyauchi S."/>
            <person name="Viragh M."/>
            <person name="Kuo A."/>
            <person name="Thoen E."/>
            <person name="Andreopoulos B."/>
            <person name="Lu D."/>
            <person name="Skrede I."/>
            <person name="Drula E."/>
            <person name="Henrissat B."/>
            <person name="Morin E."/>
            <person name="Kohler A."/>
            <person name="Barry K."/>
            <person name="LaButti K."/>
            <person name="Morin E."/>
            <person name="Salamov A."/>
            <person name="Lipzen A."/>
            <person name="Mereny Z."/>
            <person name="Hegedus B."/>
            <person name="Baldrian P."/>
            <person name="Stursova M."/>
            <person name="Weitz H."/>
            <person name="Taylor A."/>
            <person name="Grigoriev I.V."/>
            <person name="Nagy L.G."/>
            <person name="Martin F."/>
            <person name="Kauserud H."/>
        </authorList>
    </citation>
    <scope>NUCLEOTIDE SEQUENCE</scope>
    <source>
        <strain evidence="7">CBHHK182m</strain>
    </source>
</reference>
<dbReference type="Gene3D" id="3.40.366.10">
    <property type="entry name" value="Malonyl-Coenzyme A Acyl Carrier Protein, domain 2"/>
    <property type="match status" value="1"/>
</dbReference>
<dbReference type="InterPro" id="IPR001227">
    <property type="entry name" value="Ac_transferase_dom_sf"/>
</dbReference>
<dbReference type="InterPro" id="IPR016039">
    <property type="entry name" value="Thiolase-like"/>
</dbReference>
<evidence type="ECO:0000313" key="8">
    <source>
        <dbReference type="Proteomes" id="UP001215598"/>
    </source>
</evidence>
<dbReference type="Proteomes" id="UP001215598">
    <property type="component" value="Unassembled WGS sequence"/>
</dbReference>
<dbReference type="InterPro" id="IPR009081">
    <property type="entry name" value="PP-bd_ACP"/>
</dbReference>
<keyword evidence="3" id="KW-0597">Phosphoprotein</keyword>
<evidence type="ECO:0000256" key="1">
    <source>
        <dbReference type="ARBA" id="ARBA00005179"/>
    </source>
</evidence>
<protein>
    <recommendedName>
        <fullName evidence="9">Polyketide synthase</fullName>
    </recommendedName>
</protein>
<proteinExistence type="predicted"/>
<dbReference type="PANTHER" id="PTHR43775">
    <property type="entry name" value="FATTY ACID SYNTHASE"/>
    <property type="match status" value="1"/>
</dbReference>
<dbReference type="InterPro" id="IPR020841">
    <property type="entry name" value="PKS_Beta-ketoAc_synthase_dom"/>
</dbReference>
<dbReference type="Pfam" id="PF00109">
    <property type="entry name" value="ketoacyl-synt"/>
    <property type="match status" value="1"/>
</dbReference>
<dbReference type="SMART" id="SM00827">
    <property type="entry name" value="PKS_AT"/>
    <property type="match status" value="1"/>
</dbReference>
<dbReference type="PANTHER" id="PTHR43775:SF37">
    <property type="entry name" value="SI:DKEY-61P9.11"/>
    <property type="match status" value="1"/>
</dbReference>
<dbReference type="GO" id="GO:0031177">
    <property type="term" value="F:phosphopantetheine binding"/>
    <property type="evidence" value="ECO:0007669"/>
    <property type="project" value="InterPro"/>
</dbReference>
<dbReference type="SUPFAM" id="SSF53901">
    <property type="entry name" value="Thiolase-like"/>
    <property type="match status" value="1"/>
</dbReference>
<dbReference type="Gene3D" id="3.40.50.12780">
    <property type="entry name" value="N-terminal domain of ligase-like"/>
    <property type="match status" value="1"/>
</dbReference>
<evidence type="ECO:0000313" key="7">
    <source>
        <dbReference type="EMBL" id="KAJ7734826.1"/>
    </source>
</evidence>
<dbReference type="InterPro" id="IPR016036">
    <property type="entry name" value="Malonyl_transacylase_ACP-bd"/>
</dbReference>
<dbReference type="SMART" id="SM00823">
    <property type="entry name" value="PKS_PP"/>
    <property type="match status" value="2"/>
</dbReference>
<evidence type="ECO:0000256" key="3">
    <source>
        <dbReference type="ARBA" id="ARBA00022553"/>
    </source>
</evidence>
<dbReference type="PROSITE" id="PS50075">
    <property type="entry name" value="CARRIER"/>
    <property type="match status" value="1"/>
</dbReference>
<evidence type="ECO:0000256" key="2">
    <source>
        <dbReference type="ARBA" id="ARBA00022450"/>
    </source>
</evidence>
<dbReference type="InterPro" id="IPR020806">
    <property type="entry name" value="PKS_PP-bd"/>
</dbReference>
<dbReference type="EMBL" id="JARKIB010000130">
    <property type="protein sequence ID" value="KAJ7734826.1"/>
    <property type="molecule type" value="Genomic_DNA"/>
</dbReference>
<dbReference type="PROSITE" id="PS52004">
    <property type="entry name" value="KS3_2"/>
    <property type="match status" value="1"/>
</dbReference>
<dbReference type="InterPro" id="IPR042099">
    <property type="entry name" value="ANL_N_sf"/>
</dbReference>
<keyword evidence="4" id="KW-0808">Transferase</keyword>
<dbReference type="SUPFAM" id="SSF55048">
    <property type="entry name" value="Probable ACP-binding domain of malonyl-CoA ACP transacylase"/>
    <property type="match status" value="1"/>
</dbReference>
<dbReference type="SMART" id="SM00825">
    <property type="entry name" value="PKS_KS"/>
    <property type="match status" value="1"/>
</dbReference>
<dbReference type="Gene3D" id="3.40.47.10">
    <property type="match status" value="1"/>
</dbReference>
<name>A0AAD7I4B1_9AGAR</name>
<keyword evidence="2" id="KW-0596">Phosphopantetheine</keyword>
<dbReference type="InterPro" id="IPR014043">
    <property type="entry name" value="Acyl_transferase_dom"/>
</dbReference>
<accession>A0AAD7I4B1</accession>
<dbReference type="SUPFAM" id="SSF56801">
    <property type="entry name" value="Acetyl-CoA synthetase-like"/>
    <property type="match status" value="1"/>
</dbReference>
<evidence type="ECO:0000256" key="4">
    <source>
        <dbReference type="ARBA" id="ARBA00022679"/>
    </source>
</evidence>
<dbReference type="InterPro" id="IPR016035">
    <property type="entry name" value="Acyl_Trfase/lysoPLipase"/>
</dbReference>
<dbReference type="InterPro" id="IPR050091">
    <property type="entry name" value="PKS_NRPS_Biosynth_Enz"/>
</dbReference>
<dbReference type="Pfam" id="PF00550">
    <property type="entry name" value="PP-binding"/>
    <property type="match status" value="2"/>
</dbReference>
<feature type="domain" description="Carrier" evidence="5">
    <location>
        <begin position="567"/>
        <end position="649"/>
    </location>
</feature>
<dbReference type="InterPro" id="IPR014031">
    <property type="entry name" value="Ketoacyl_synth_C"/>
</dbReference>
<organism evidence="7 8">
    <name type="scientific">Mycena metata</name>
    <dbReference type="NCBI Taxonomy" id="1033252"/>
    <lineage>
        <taxon>Eukaryota</taxon>
        <taxon>Fungi</taxon>
        <taxon>Dikarya</taxon>
        <taxon>Basidiomycota</taxon>
        <taxon>Agaricomycotina</taxon>
        <taxon>Agaricomycetes</taxon>
        <taxon>Agaricomycetidae</taxon>
        <taxon>Agaricales</taxon>
        <taxon>Marasmiineae</taxon>
        <taxon>Mycenaceae</taxon>
        <taxon>Mycena</taxon>
    </lineage>
</organism>
<dbReference type="Gene3D" id="3.30.70.3290">
    <property type="match status" value="1"/>
</dbReference>
<comment type="pathway">
    <text evidence="1">Secondary metabolite biosynthesis.</text>
</comment>